<comment type="caution">
    <text evidence="1">The sequence shown here is derived from an EMBL/GenBank/DDBJ whole genome shotgun (WGS) entry which is preliminary data.</text>
</comment>
<evidence type="ECO:0000313" key="2">
    <source>
        <dbReference type="Proteomes" id="UP000236630"/>
    </source>
</evidence>
<organism evidence="1 2">
    <name type="scientific">Citrus unshiu</name>
    <name type="common">Satsuma mandarin</name>
    <name type="synonym">Citrus nobilis var. unshiu</name>
    <dbReference type="NCBI Taxonomy" id="55188"/>
    <lineage>
        <taxon>Eukaryota</taxon>
        <taxon>Viridiplantae</taxon>
        <taxon>Streptophyta</taxon>
        <taxon>Embryophyta</taxon>
        <taxon>Tracheophyta</taxon>
        <taxon>Spermatophyta</taxon>
        <taxon>Magnoliopsida</taxon>
        <taxon>eudicotyledons</taxon>
        <taxon>Gunneridae</taxon>
        <taxon>Pentapetalae</taxon>
        <taxon>rosids</taxon>
        <taxon>malvids</taxon>
        <taxon>Sapindales</taxon>
        <taxon>Rutaceae</taxon>
        <taxon>Aurantioideae</taxon>
        <taxon>Citrus</taxon>
    </lineage>
</organism>
<keyword evidence="2" id="KW-1185">Reference proteome</keyword>
<accession>A0A2H5PDX5</accession>
<dbReference type="Proteomes" id="UP000236630">
    <property type="component" value="Unassembled WGS sequence"/>
</dbReference>
<dbReference type="EMBL" id="BDQV01000063">
    <property type="protein sequence ID" value="GAY50554.1"/>
    <property type="molecule type" value="Genomic_DNA"/>
</dbReference>
<sequence>MRKLLILPLHFPGPKLEACTPHFPMSADELGRFWCIVCTHWIVGQLLVKSGRFSPHVKLAEQTIKVVSISPAAIASCHNGESIAYHRAGSILLPSNFPET</sequence>
<gene>
    <name evidence="1" type="ORF">CUMW_127560</name>
</gene>
<name>A0A2H5PDX5_CITUN</name>
<protein>
    <submittedName>
        <fullName evidence="1">Uncharacterized protein</fullName>
    </submittedName>
</protein>
<evidence type="ECO:0000313" key="1">
    <source>
        <dbReference type="EMBL" id="GAY50554.1"/>
    </source>
</evidence>
<proteinExistence type="predicted"/>
<dbReference type="AlphaFoldDB" id="A0A2H5PDX5"/>
<reference evidence="1 2" key="1">
    <citation type="journal article" date="2017" name="Front. Genet.">
        <title>Draft sequencing of the heterozygous diploid genome of Satsuma (Citrus unshiu Marc.) using a hybrid assembly approach.</title>
        <authorList>
            <person name="Shimizu T."/>
            <person name="Tanizawa Y."/>
            <person name="Mochizuki T."/>
            <person name="Nagasaki H."/>
            <person name="Yoshioka T."/>
            <person name="Toyoda A."/>
            <person name="Fujiyama A."/>
            <person name="Kaminuma E."/>
            <person name="Nakamura Y."/>
        </authorList>
    </citation>
    <scope>NUCLEOTIDE SEQUENCE [LARGE SCALE GENOMIC DNA]</scope>
    <source>
        <strain evidence="2">cv. Miyagawa wase</strain>
    </source>
</reference>